<dbReference type="AlphaFoldDB" id="A0A917CGF1"/>
<sequence>MQVMQKEYIIPGYIREFQCTGAACEDSCCSFWEITIDKSTYEKYKRIPDKSIREDINSNLVRNPKNNGAHASFKMNQKTGNCPMLCGGLCSIQAKLGEDYLSQTCSTYPRVLNKRDESIEVSALLSCPEIARLVLLSKDSMHFSYAAELPTPNLMVKNQGNLSKTKIECSFAIRDLAVEILRDRQFSLQHRLIILGVLLDNAANPFVVGEHADTLAFLDEFRGELKTNQELRNYDVFASDDQFQFQFLNNTLMHHLNEFLWNARYNECMNEYLKGIQSNGSSLSESLSTYRKARKEIYDPYFKHNEHIMENYLINHVYQTFVADALVDSNLFNFFLKLVADYSFIRQHLIGMAAYRQELTDDMVVKLIQSYTKNYKFSNKFLDAVLKDMAAQNISYLGGMSLLIK</sequence>
<name>A0A917CGF1_9BACL</name>
<dbReference type="NCBIfam" id="NF038110">
    <property type="entry name" value="Lys_methyl_FliB"/>
    <property type="match status" value="1"/>
</dbReference>
<dbReference type="EMBL" id="BMKR01000015">
    <property type="protein sequence ID" value="GGF88273.1"/>
    <property type="molecule type" value="Genomic_DNA"/>
</dbReference>
<comment type="caution">
    <text evidence="1">The sequence shown here is derived from an EMBL/GenBank/DDBJ whole genome shotgun (WGS) entry which is preliminary data.</text>
</comment>
<dbReference type="RefSeq" id="WP_189027433.1">
    <property type="nucleotide sequence ID" value="NZ_BMKR01000015.1"/>
</dbReference>
<accession>A0A917CGF1</accession>
<gene>
    <name evidence="1" type="ORF">GCM10010912_36930</name>
</gene>
<reference evidence="1" key="2">
    <citation type="submission" date="2020-09" db="EMBL/GenBank/DDBJ databases">
        <authorList>
            <person name="Sun Q."/>
            <person name="Zhou Y."/>
        </authorList>
    </citation>
    <scope>NUCLEOTIDE SEQUENCE</scope>
    <source>
        <strain evidence="1">CGMCC 1.16134</strain>
    </source>
</reference>
<dbReference type="Proteomes" id="UP000637643">
    <property type="component" value="Unassembled WGS sequence"/>
</dbReference>
<proteinExistence type="predicted"/>
<organism evidence="1 2">
    <name type="scientific">Paenibacillus albidus</name>
    <dbReference type="NCBI Taxonomy" id="2041023"/>
    <lineage>
        <taxon>Bacteria</taxon>
        <taxon>Bacillati</taxon>
        <taxon>Bacillota</taxon>
        <taxon>Bacilli</taxon>
        <taxon>Bacillales</taxon>
        <taxon>Paenibacillaceae</taxon>
        <taxon>Paenibacillus</taxon>
    </lineage>
</organism>
<reference evidence="1" key="1">
    <citation type="journal article" date="2014" name="Int. J. Syst. Evol. Microbiol.">
        <title>Complete genome sequence of Corynebacterium casei LMG S-19264T (=DSM 44701T), isolated from a smear-ripened cheese.</title>
        <authorList>
            <consortium name="US DOE Joint Genome Institute (JGI-PGF)"/>
            <person name="Walter F."/>
            <person name="Albersmeier A."/>
            <person name="Kalinowski J."/>
            <person name="Ruckert C."/>
        </authorList>
    </citation>
    <scope>NUCLEOTIDE SEQUENCE</scope>
    <source>
        <strain evidence="1">CGMCC 1.16134</strain>
    </source>
</reference>
<evidence type="ECO:0000313" key="2">
    <source>
        <dbReference type="Proteomes" id="UP000637643"/>
    </source>
</evidence>
<keyword evidence="2" id="KW-1185">Reference proteome</keyword>
<protein>
    <submittedName>
        <fullName evidence="1">Lysine-N-methylase</fullName>
    </submittedName>
</protein>
<evidence type="ECO:0000313" key="1">
    <source>
        <dbReference type="EMBL" id="GGF88273.1"/>
    </source>
</evidence>